<dbReference type="PANTHER" id="PTHR43466">
    <property type="entry name" value="2-OXO-4-HYDROXY-4-CARBOXY-5-UREIDOIMIDAZOLINE DECARBOXYLASE-RELATED"/>
    <property type="match status" value="1"/>
</dbReference>
<dbReference type="NCBIfam" id="TIGR03180">
    <property type="entry name" value="UraD_2"/>
    <property type="match status" value="1"/>
</dbReference>
<evidence type="ECO:0000256" key="3">
    <source>
        <dbReference type="ARBA" id="ARBA00012257"/>
    </source>
</evidence>
<name>A0ABW6PT29_9NOCA</name>
<evidence type="ECO:0000313" key="8">
    <source>
        <dbReference type="EMBL" id="MFF0545586.1"/>
    </source>
</evidence>
<keyword evidence="9" id="KW-1185">Reference proteome</keyword>
<accession>A0ABW6PT29</accession>
<dbReference type="InterPro" id="IPR036778">
    <property type="entry name" value="OHCU_decarboxylase_sf"/>
</dbReference>
<keyword evidence="4" id="KW-0659">Purine metabolism</keyword>
<feature type="domain" description="Oxo-4-hydroxy-4-carboxy-5-ureidoimidazoline decarboxylase" evidence="7">
    <location>
        <begin position="12"/>
        <end position="157"/>
    </location>
</feature>
<proteinExistence type="predicted"/>
<comment type="catalytic activity">
    <reaction evidence="1">
        <text>5-hydroxy-2-oxo-4-ureido-2,5-dihydro-1H-imidazole-5-carboxylate + H(+) = (S)-allantoin + CO2</text>
        <dbReference type="Rhea" id="RHEA:26301"/>
        <dbReference type="ChEBI" id="CHEBI:15378"/>
        <dbReference type="ChEBI" id="CHEBI:15678"/>
        <dbReference type="ChEBI" id="CHEBI:16526"/>
        <dbReference type="ChEBI" id="CHEBI:58639"/>
        <dbReference type="EC" id="4.1.1.97"/>
    </reaction>
</comment>
<comment type="pathway">
    <text evidence="2">Purine metabolism; urate degradation; (S)-allantoin from urate: step 3/3.</text>
</comment>
<evidence type="ECO:0000256" key="5">
    <source>
        <dbReference type="ARBA" id="ARBA00022793"/>
    </source>
</evidence>
<protein>
    <recommendedName>
        <fullName evidence="3">2-oxo-4-hydroxy-4-carboxy-5-ureidoimidazoline decarboxylase</fullName>
        <ecNumber evidence="3">4.1.1.97</ecNumber>
    </recommendedName>
</protein>
<evidence type="ECO:0000256" key="2">
    <source>
        <dbReference type="ARBA" id="ARBA00004754"/>
    </source>
</evidence>
<sequence>MDGDAIGVEAFNRLATPAAERLLAACCAAPEWVRALERGRPYPDRAALLAAADAALAALGEEGLDAALAGHPRIGERVTAGASAREQAGVRGDRIRARLAEANRVYEEKFGHVYLVCAAGRDGEELLAVLQARLGNDPATERQVMRTELGRINRLRLIDRVTG</sequence>
<evidence type="ECO:0000256" key="1">
    <source>
        <dbReference type="ARBA" id="ARBA00001163"/>
    </source>
</evidence>
<evidence type="ECO:0000313" key="9">
    <source>
        <dbReference type="Proteomes" id="UP001601444"/>
    </source>
</evidence>
<dbReference type="EMBL" id="JBIAMX010000015">
    <property type="protein sequence ID" value="MFF0545586.1"/>
    <property type="molecule type" value="Genomic_DNA"/>
</dbReference>
<dbReference type="EC" id="4.1.1.97" evidence="3"/>
<dbReference type="InterPro" id="IPR017595">
    <property type="entry name" value="OHCU_decarboxylase-2"/>
</dbReference>
<evidence type="ECO:0000259" key="7">
    <source>
        <dbReference type="Pfam" id="PF09349"/>
    </source>
</evidence>
<dbReference type="PANTHER" id="PTHR43466:SF1">
    <property type="entry name" value="2-OXO-4-HYDROXY-4-CARBOXY-5-UREIDOIMIDAZOLINE DECARBOXYLASE-RELATED"/>
    <property type="match status" value="1"/>
</dbReference>
<keyword evidence="5" id="KW-0210">Decarboxylase</keyword>
<evidence type="ECO:0000256" key="6">
    <source>
        <dbReference type="ARBA" id="ARBA00023239"/>
    </source>
</evidence>
<evidence type="ECO:0000256" key="4">
    <source>
        <dbReference type="ARBA" id="ARBA00022631"/>
    </source>
</evidence>
<dbReference type="RefSeq" id="WP_043658688.1">
    <property type="nucleotide sequence ID" value="NZ_JBIAMX010000015.1"/>
</dbReference>
<gene>
    <name evidence="8" type="primary">uraD</name>
    <name evidence="8" type="ORF">ACFYTF_22385</name>
</gene>
<reference evidence="8 9" key="1">
    <citation type="submission" date="2024-10" db="EMBL/GenBank/DDBJ databases">
        <title>The Natural Products Discovery Center: Release of the First 8490 Sequenced Strains for Exploring Actinobacteria Biosynthetic Diversity.</title>
        <authorList>
            <person name="Kalkreuter E."/>
            <person name="Kautsar S.A."/>
            <person name="Yang D."/>
            <person name="Bader C.D."/>
            <person name="Teijaro C.N."/>
            <person name="Fluegel L."/>
            <person name="Davis C.M."/>
            <person name="Simpson J.R."/>
            <person name="Lauterbach L."/>
            <person name="Steele A.D."/>
            <person name="Gui C."/>
            <person name="Meng S."/>
            <person name="Li G."/>
            <person name="Viehrig K."/>
            <person name="Ye F."/>
            <person name="Su P."/>
            <person name="Kiefer A.F."/>
            <person name="Nichols A."/>
            <person name="Cepeda A.J."/>
            <person name="Yan W."/>
            <person name="Fan B."/>
            <person name="Jiang Y."/>
            <person name="Adhikari A."/>
            <person name="Zheng C.-J."/>
            <person name="Schuster L."/>
            <person name="Cowan T.M."/>
            <person name="Smanski M.J."/>
            <person name="Chevrette M.G."/>
            <person name="De Carvalho L.P.S."/>
            <person name="Shen B."/>
        </authorList>
    </citation>
    <scope>NUCLEOTIDE SEQUENCE [LARGE SCALE GENOMIC DNA]</scope>
    <source>
        <strain evidence="8 9">NPDC004045</strain>
    </source>
</reference>
<dbReference type="Pfam" id="PF09349">
    <property type="entry name" value="OHCU_decarbox"/>
    <property type="match status" value="1"/>
</dbReference>
<dbReference type="SUPFAM" id="SSF158694">
    <property type="entry name" value="UraD-Like"/>
    <property type="match status" value="1"/>
</dbReference>
<dbReference type="Proteomes" id="UP001601444">
    <property type="component" value="Unassembled WGS sequence"/>
</dbReference>
<comment type="caution">
    <text evidence="8">The sequence shown here is derived from an EMBL/GenBank/DDBJ whole genome shotgun (WGS) entry which is preliminary data.</text>
</comment>
<organism evidence="8 9">
    <name type="scientific">Nocardia thailandica</name>
    <dbReference type="NCBI Taxonomy" id="257275"/>
    <lineage>
        <taxon>Bacteria</taxon>
        <taxon>Bacillati</taxon>
        <taxon>Actinomycetota</taxon>
        <taxon>Actinomycetes</taxon>
        <taxon>Mycobacteriales</taxon>
        <taxon>Nocardiaceae</taxon>
        <taxon>Nocardia</taxon>
    </lineage>
</organism>
<dbReference type="Gene3D" id="1.10.3330.10">
    <property type="entry name" value="Oxo-4-hydroxy-4-carboxy-5-ureidoimidazoline decarboxylase"/>
    <property type="match status" value="1"/>
</dbReference>
<dbReference type="GO" id="GO:0051997">
    <property type="term" value="F:2-oxo-4-hydroxy-4-carboxy-5-ureidoimidazoline decarboxylase activity"/>
    <property type="evidence" value="ECO:0007669"/>
    <property type="project" value="UniProtKB-EC"/>
</dbReference>
<keyword evidence="6 8" id="KW-0456">Lyase</keyword>
<dbReference type="InterPro" id="IPR018020">
    <property type="entry name" value="OHCU_decarboxylase"/>
</dbReference>
<dbReference type="NCBIfam" id="NF010372">
    <property type="entry name" value="PRK13798.1"/>
    <property type="match status" value="1"/>
</dbReference>